<evidence type="ECO:0000313" key="2">
    <source>
        <dbReference type="Proteomes" id="UP000004814"/>
    </source>
</evidence>
<dbReference type="PATRIC" id="fig|396597.7.peg.2596"/>
<dbReference type="RefSeq" id="WP_006760883.1">
    <property type="nucleotide sequence ID" value="NZ_ABLK01000215.1"/>
</dbReference>
<dbReference type="AlphaFoldDB" id="B1TBB6"/>
<protein>
    <submittedName>
        <fullName evidence="1">Uncharacterized protein</fullName>
    </submittedName>
</protein>
<name>B1TBB6_9BURK</name>
<dbReference type="Proteomes" id="UP000004814">
    <property type="component" value="Unassembled WGS sequence"/>
</dbReference>
<organism evidence="1 2">
    <name type="scientific">Burkholderia ambifaria MEX-5</name>
    <dbReference type="NCBI Taxonomy" id="396597"/>
    <lineage>
        <taxon>Bacteria</taxon>
        <taxon>Pseudomonadati</taxon>
        <taxon>Pseudomonadota</taxon>
        <taxon>Betaproteobacteria</taxon>
        <taxon>Burkholderiales</taxon>
        <taxon>Burkholderiaceae</taxon>
        <taxon>Burkholderia</taxon>
        <taxon>Burkholderia cepacia complex</taxon>
    </lineage>
</organism>
<sequence length="128" mass="14295">MDPVSTLNQVLALLRQQVVDRTRRQVNAADSQASARDTVAARAAGSDFGARLHERIDALRTAGIDDEARLARAAIEVVLRHEFDATLANELEFQEMVEWVRKGMMEDERAAALLDDVMREPGHRSGKR</sequence>
<comment type="caution">
    <text evidence="1">The sequence shown here is derived from an EMBL/GenBank/DDBJ whole genome shotgun (WGS) entry which is preliminary data.</text>
</comment>
<proteinExistence type="predicted"/>
<gene>
    <name evidence="1" type="ORF">BamMEX5DRAFT_5082</name>
</gene>
<reference evidence="1 2" key="1">
    <citation type="submission" date="2008-03" db="EMBL/GenBank/DDBJ databases">
        <title>Sequencing of the draft genome and assembly of Burkholderia ambifaria MEX-5.</title>
        <authorList>
            <consortium name="US DOE Joint Genome Institute (JGI-PGF)"/>
            <person name="Copeland A."/>
            <person name="Lucas S."/>
            <person name="Lapidus A."/>
            <person name="Glavina del Rio T."/>
            <person name="Dalin E."/>
            <person name="Tice H."/>
            <person name="Bruce D."/>
            <person name="Goodwin L."/>
            <person name="Pitluck S."/>
            <person name="Larimer F."/>
            <person name="Land M.L."/>
            <person name="Hauser L."/>
            <person name="Tiedje J."/>
            <person name="Richardson P."/>
        </authorList>
    </citation>
    <scope>NUCLEOTIDE SEQUENCE [LARGE SCALE GENOMIC DNA]</scope>
    <source>
        <strain evidence="1 2">MEX-5</strain>
    </source>
</reference>
<dbReference type="EMBL" id="ABLK01000215">
    <property type="protein sequence ID" value="EDT39140.1"/>
    <property type="molecule type" value="Genomic_DNA"/>
</dbReference>
<evidence type="ECO:0000313" key="1">
    <source>
        <dbReference type="EMBL" id="EDT39140.1"/>
    </source>
</evidence>
<accession>B1TBB6</accession>